<feature type="transmembrane region" description="Helical" evidence="1">
    <location>
        <begin position="6"/>
        <end position="23"/>
    </location>
</feature>
<sequence>MMFYLLIGGNILIFIIFWLVRLFQKENEGISEESTETNLSLPPGFVVESRRNSILRRKSIDLSKVMDQQLALRMQKLHKKFAKQATAQHAFDLPNIIHQLTNAKDNFSANRNSVPPGMRKWRKTTGTRGSINLRAPNFEEKLDGKTFIRGF</sequence>
<name>A0ABN7T3P0_OIKDI</name>
<keyword evidence="1" id="KW-0472">Membrane</keyword>
<evidence type="ECO:0000256" key="1">
    <source>
        <dbReference type="SAM" id="Phobius"/>
    </source>
</evidence>
<gene>
    <name evidence="2" type="ORF">OKIOD_LOCUS13862</name>
</gene>
<evidence type="ECO:0000313" key="2">
    <source>
        <dbReference type="EMBL" id="CAG5110723.1"/>
    </source>
</evidence>
<dbReference type="Proteomes" id="UP001158576">
    <property type="component" value="Chromosome 2"/>
</dbReference>
<accession>A0ABN7T3P0</accession>
<keyword evidence="1" id="KW-1133">Transmembrane helix</keyword>
<dbReference type="EMBL" id="OU015567">
    <property type="protein sequence ID" value="CAG5110723.1"/>
    <property type="molecule type" value="Genomic_DNA"/>
</dbReference>
<evidence type="ECO:0000313" key="3">
    <source>
        <dbReference type="Proteomes" id="UP001158576"/>
    </source>
</evidence>
<proteinExistence type="predicted"/>
<protein>
    <submittedName>
        <fullName evidence="2">Oidioi.mRNA.OKI2018_I69.chr2.g5097.t1.cds</fullName>
    </submittedName>
</protein>
<keyword evidence="1" id="KW-0812">Transmembrane</keyword>
<reference evidence="2 3" key="1">
    <citation type="submission" date="2021-04" db="EMBL/GenBank/DDBJ databases">
        <authorList>
            <person name="Bliznina A."/>
        </authorList>
    </citation>
    <scope>NUCLEOTIDE SEQUENCE [LARGE SCALE GENOMIC DNA]</scope>
</reference>
<organism evidence="2 3">
    <name type="scientific">Oikopleura dioica</name>
    <name type="common">Tunicate</name>
    <dbReference type="NCBI Taxonomy" id="34765"/>
    <lineage>
        <taxon>Eukaryota</taxon>
        <taxon>Metazoa</taxon>
        <taxon>Chordata</taxon>
        <taxon>Tunicata</taxon>
        <taxon>Appendicularia</taxon>
        <taxon>Copelata</taxon>
        <taxon>Oikopleuridae</taxon>
        <taxon>Oikopleura</taxon>
    </lineage>
</organism>
<keyword evidence="3" id="KW-1185">Reference proteome</keyword>